<evidence type="ECO:0000313" key="3">
    <source>
        <dbReference type="Proteomes" id="UP001144397"/>
    </source>
</evidence>
<reference evidence="1" key="1">
    <citation type="submission" date="2022-12" db="EMBL/GenBank/DDBJ databases">
        <title>Reference genome sequencing for broad-spectrum identification of bacterial and archaeal isolates by mass spectrometry.</title>
        <authorList>
            <person name="Sekiguchi Y."/>
            <person name="Tourlousse D.M."/>
        </authorList>
    </citation>
    <scope>NUCLEOTIDE SEQUENCE</scope>
    <source>
        <strain evidence="1">301</strain>
    </source>
</reference>
<sequence length="142" mass="14522">MALFDQMIGALVSSVTSQIRKTGAVGGLLDGLLNSPAVVALPGWIDRTMAGTSFGCLAGFADALRAGGLSDALDSWIGEGPNTPVEAEAIVAALGEERIAELAAAFSLPAGPLPGLMARFLPMIVDRLSPDGRFDLPERSAA</sequence>
<dbReference type="Proteomes" id="UP001245370">
    <property type="component" value="Unassembled WGS sequence"/>
</dbReference>
<evidence type="ECO:0000313" key="4">
    <source>
        <dbReference type="Proteomes" id="UP001245370"/>
    </source>
</evidence>
<dbReference type="InterPro" id="IPR027405">
    <property type="entry name" value="YidB-like"/>
</dbReference>
<name>A0A9W6CUM1_XANFL</name>
<dbReference type="AlphaFoldDB" id="A0A9W6CUM1"/>
<comment type="caution">
    <text evidence="1">The sequence shown here is derived from an EMBL/GenBank/DDBJ whole genome shotgun (WGS) entry which is preliminary data.</text>
</comment>
<protein>
    <submittedName>
        <fullName evidence="2">Uncharacterized protein YidB (DUF937 family)</fullName>
    </submittedName>
</protein>
<dbReference type="GeneID" id="95764623"/>
<dbReference type="InterPro" id="IPR045372">
    <property type="entry name" value="YidB"/>
</dbReference>
<proteinExistence type="predicted"/>
<dbReference type="Gene3D" id="1.10.10.690">
    <property type="entry name" value="YidB-like"/>
    <property type="match status" value="1"/>
</dbReference>
<keyword evidence="4" id="KW-1185">Reference proteome</keyword>
<evidence type="ECO:0000313" key="2">
    <source>
        <dbReference type="EMBL" id="MDR6335276.1"/>
    </source>
</evidence>
<dbReference type="Proteomes" id="UP001144397">
    <property type="component" value="Unassembled WGS sequence"/>
</dbReference>
<dbReference type="EMBL" id="JAVDPY010000007">
    <property type="protein sequence ID" value="MDR6335276.1"/>
    <property type="molecule type" value="Genomic_DNA"/>
</dbReference>
<dbReference type="RefSeq" id="WP_281808970.1">
    <property type="nucleotide sequence ID" value="NZ_BSDO01000006.1"/>
</dbReference>
<dbReference type="Pfam" id="PF20159">
    <property type="entry name" value="YidB"/>
    <property type="match status" value="1"/>
</dbReference>
<evidence type="ECO:0000313" key="1">
    <source>
        <dbReference type="EMBL" id="GLI24173.1"/>
    </source>
</evidence>
<accession>A0A9W6CUM1</accession>
<dbReference type="EMBL" id="BSDO01000006">
    <property type="protein sequence ID" value="GLI24173.1"/>
    <property type="molecule type" value="Genomic_DNA"/>
</dbReference>
<reference evidence="2 4" key="2">
    <citation type="submission" date="2023-07" db="EMBL/GenBank/DDBJ databases">
        <title>Genomic Encyclopedia of Type Strains, Phase IV (KMG-IV): sequencing the most valuable type-strain genomes for metagenomic binning, comparative biology and taxonomic classification.</title>
        <authorList>
            <person name="Goeker M."/>
        </authorList>
    </citation>
    <scope>NUCLEOTIDE SEQUENCE [LARGE SCALE GENOMIC DNA]</scope>
    <source>
        <strain evidence="2 4">DSM 338</strain>
    </source>
</reference>
<organism evidence="1 3">
    <name type="scientific">Xanthobacter flavus</name>
    <dbReference type="NCBI Taxonomy" id="281"/>
    <lineage>
        <taxon>Bacteria</taxon>
        <taxon>Pseudomonadati</taxon>
        <taxon>Pseudomonadota</taxon>
        <taxon>Alphaproteobacteria</taxon>
        <taxon>Hyphomicrobiales</taxon>
        <taxon>Xanthobacteraceae</taxon>
        <taxon>Xanthobacter</taxon>
    </lineage>
</organism>
<gene>
    <name evidence="2" type="ORF">GGQ86_003771</name>
    <name evidence="1" type="ORF">XFLAVUS301_38470</name>
</gene>
<dbReference type="SUPFAM" id="SSF140804">
    <property type="entry name" value="YidB-like"/>
    <property type="match status" value="1"/>
</dbReference>